<feature type="binding site" evidence="3">
    <location>
        <position position="152"/>
    </location>
    <ligand>
        <name>a divalent metal cation</name>
        <dbReference type="ChEBI" id="CHEBI:60240"/>
    </ligand>
</feature>
<dbReference type="Pfam" id="PF08450">
    <property type="entry name" value="SGL"/>
    <property type="match status" value="1"/>
</dbReference>
<gene>
    <name evidence="5" type="primary">araB</name>
    <name evidence="5" type="ORF">NIT7321_02872</name>
</gene>
<dbReference type="EC" id="3.1.1.15" evidence="5"/>
<evidence type="ECO:0000259" key="4">
    <source>
        <dbReference type="Pfam" id="PF08450"/>
    </source>
</evidence>
<keyword evidence="5" id="KW-0378">Hydrolase</keyword>
<feature type="binding site" evidence="3">
    <location>
        <position position="107"/>
    </location>
    <ligand>
        <name>substrate</name>
    </ligand>
</feature>
<dbReference type="PANTHER" id="PTHR10907">
    <property type="entry name" value="REGUCALCIN"/>
    <property type="match status" value="1"/>
</dbReference>
<feature type="domain" description="SMP-30/Gluconolactonase/LRE-like region" evidence="4">
    <location>
        <begin position="22"/>
        <end position="261"/>
    </location>
</feature>
<dbReference type="STRING" id="481446.NIT7645_00181"/>
<proteinExistence type="inferred from homology"/>
<dbReference type="SUPFAM" id="SSF63829">
    <property type="entry name" value="Calcium-dependent phosphotriesterase"/>
    <property type="match status" value="1"/>
</dbReference>
<dbReference type="GO" id="GO:0050021">
    <property type="term" value="F:L-arabinonolactonase activity"/>
    <property type="evidence" value="ECO:0007669"/>
    <property type="project" value="UniProtKB-EC"/>
</dbReference>
<dbReference type="PRINTS" id="PR01790">
    <property type="entry name" value="SMP30FAMILY"/>
</dbReference>
<comment type="cofactor">
    <cofactor evidence="3">
        <name>Zn(2+)</name>
        <dbReference type="ChEBI" id="CHEBI:29105"/>
    </cofactor>
    <text evidence="3">Binds 1 divalent metal cation per subunit.</text>
</comment>
<sequence length="290" mass="31711">MASDVTTPPSTAEIFSETRCTLGEGPLWHPTRQQLFWFDILGQQLLSVANGKEIRWQFDDCVSAAGWVDDHTLIMASASALWRFDIETGVRSHLIDLEADQPLTRSNDGRADPWGGFWIGTMGYNAETGLGSIYRYYRGELRKLVHSQTITNAICFAPDGSCAYFTDTATGKIMRQPLAEDDGWPIGAPSVFLDLSSEDFGPDGAVVDATGRFWNAQWGASRVAVYTPSGDLTEIYPLPTAQASCPAFGGTDLSDLFVTTAADGLDDPAAGKTYRIETRAKGQREHRVIL</sequence>
<dbReference type="InterPro" id="IPR013658">
    <property type="entry name" value="SGL"/>
</dbReference>
<reference evidence="6" key="1">
    <citation type="submission" date="2015-05" db="EMBL/GenBank/DDBJ databases">
        <authorList>
            <person name="Rodrigo-Torres Lidia"/>
            <person name="Arahal R.David."/>
        </authorList>
    </citation>
    <scope>NUCLEOTIDE SEQUENCE [LARGE SCALE GENOMIC DNA]</scope>
    <source>
        <strain evidence="6">CECT 7321</strain>
    </source>
</reference>
<organism evidence="5 6">
    <name type="scientific">Phaeobacter italicus</name>
    <dbReference type="NCBI Taxonomy" id="481446"/>
    <lineage>
        <taxon>Bacteria</taxon>
        <taxon>Pseudomonadati</taxon>
        <taxon>Pseudomonadota</taxon>
        <taxon>Alphaproteobacteria</taxon>
        <taxon>Rhodobacterales</taxon>
        <taxon>Roseobacteraceae</taxon>
        <taxon>Phaeobacter</taxon>
    </lineage>
</organism>
<evidence type="ECO:0000256" key="2">
    <source>
        <dbReference type="PIRSR" id="PIRSR605511-1"/>
    </source>
</evidence>
<evidence type="ECO:0000256" key="3">
    <source>
        <dbReference type="PIRSR" id="PIRSR605511-2"/>
    </source>
</evidence>
<comment type="similarity">
    <text evidence="1">Belongs to the SMP-30/CGR1 family.</text>
</comment>
<name>A0A0H5DIV9_9RHOB</name>
<dbReference type="RefSeq" id="WP_050673872.1">
    <property type="nucleotide sequence ID" value="NZ_CVRL01000037.1"/>
</dbReference>
<dbReference type="EMBL" id="CVRL01000037">
    <property type="protein sequence ID" value="CRL12000.1"/>
    <property type="molecule type" value="Genomic_DNA"/>
</dbReference>
<protein>
    <submittedName>
        <fullName evidence="5">L-arabinolactonase</fullName>
        <ecNumber evidence="5">3.1.1.15</ecNumber>
    </submittedName>
</protein>
<evidence type="ECO:0000313" key="5">
    <source>
        <dbReference type="EMBL" id="CRL12000.1"/>
    </source>
</evidence>
<dbReference type="Gene3D" id="2.120.10.30">
    <property type="entry name" value="TolB, C-terminal domain"/>
    <property type="match status" value="1"/>
</dbReference>
<keyword evidence="3" id="KW-0479">Metal-binding</keyword>
<evidence type="ECO:0000256" key="1">
    <source>
        <dbReference type="ARBA" id="ARBA00008853"/>
    </source>
</evidence>
<feature type="binding site" evidence="3">
    <location>
        <position position="203"/>
    </location>
    <ligand>
        <name>a divalent metal cation</name>
        <dbReference type="ChEBI" id="CHEBI:60240"/>
    </ligand>
</feature>
<keyword evidence="6" id="KW-1185">Reference proteome</keyword>
<feature type="binding site" evidence="3">
    <location>
        <position position="24"/>
    </location>
    <ligand>
        <name>a divalent metal cation</name>
        <dbReference type="ChEBI" id="CHEBI:60240"/>
    </ligand>
</feature>
<dbReference type="Proteomes" id="UP000043764">
    <property type="component" value="Unassembled WGS sequence"/>
</dbReference>
<dbReference type="InterPro" id="IPR005511">
    <property type="entry name" value="SMP-30"/>
</dbReference>
<dbReference type="GO" id="GO:0005509">
    <property type="term" value="F:calcium ion binding"/>
    <property type="evidence" value="ECO:0007669"/>
    <property type="project" value="TreeGrafter"/>
</dbReference>
<accession>A0A0H5DIV9</accession>
<dbReference type="InterPro" id="IPR011042">
    <property type="entry name" value="6-blade_b-propeller_TolB-like"/>
</dbReference>
<keyword evidence="3" id="KW-0862">Zinc</keyword>
<evidence type="ECO:0000313" key="6">
    <source>
        <dbReference type="Proteomes" id="UP000043764"/>
    </source>
</evidence>
<dbReference type="GO" id="GO:0019853">
    <property type="term" value="P:L-ascorbic acid biosynthetic process"/>
    <property type="evidence" value="ECO:0007669"/>
    <property type="project" value="TreeGrafter"/>
</dbReference>
<feature type="active site" description="Proton donor/acceptor" evidence="2">
    <location>
        <position position="203"/>
    </location>
</feature>
<feature type="binding site" evidence="3">
    <location>
        <position position="105"/>
    </location>
    <ligand>
        <name>substrate</name>
    </ligand>
</feature>
<dbReference type="AlphaFoldDB" id="A0A0H5DIV9"/>
<dbReference type="PANTHER" id="PTHR10907:SF47">
    <property type="entry name" value="REGUCALCIN"/>
    <property type="match status" value="1"/>
</dbReference>
<dbReference type="GO" id="GO:0004341">
    <property type="term" value="F:gluconolactonase activity"/>
    <property type="evidence" value="ECO:0007669"/>
    <property type="project" value="TreeGrafter"/>
</dbReference>